<evidence type="ECO:0000259" key="1">
    <source>
        <dbReference type="Pfam" id="PF07859"/>
    </source>
</evidence>
<name>A0AAV6NM06_9ROSI</name>
<sequence>MSDALSALRLPWKVKIILTSITIGTDICSRPDGSVNRFIFNLMDFKSSPLKKPKNGVKSFDVTVDASRSLWFRVYFPTSESTSESLPLIVYFHGGGFVYMAPDSKLYDDFCQSLAREIHAVVISVNYRLAPENKWPCQYEDSFDVLKFIDGDGSSLEGLPANVDLKRCFVAGDSAGGNIAHHMILKSGDHEFRKLEIIGLIAIQPFFGGEERTESEIRLLKPPLLTIDRADWFWKAFLPEGFDRDHKSVNIFGPKSEDISKVRFPAIKVFVGGLDPLIDRQKRYYEGLKNSELPEWSEFIKDVADFIAAECKKQSSLCRFFFLPLTAIFSKLRLRRAEPISGAASHLDLTRNPHFVETRSEVGILSISESEFRLYRWEMISFLNCMALNHNNDEKCTRHKEILNTCMDAQSNRNRKPWGSINYHLQRLSRGRK</sequence>
<dbReference type="Pfam" id="PF07859">
    <property type="entry name" value="Abhydrolase_3"/>
    <property type="match status" value="1"/>
</dbReference>
<comment type="caution">
    <text evidence="2">The sequence shown here is derived from an EMBL/GenBank/DDBJ whole genome shotgun (WGS) entry which is preliminary data.</text>
</comment>
<feature type="non-terminal residue" evidence="2">
    <location>
        <position position="1"/>
    </location>
</feature>
<feature type="domain" description="Alpha/beta hydrolase fold-3" evidence="1">
    <location>
        <begin position="89"/>
        <end position="291"/>
    </location>
</feature>
<evidence type="ECO:0000313" key="2">
    <source>
        <dbReference type="EMBL" id="KAG6599119.1"/>
    </source>
</evidence>
<dbReference type="PANTHER" id="PTHR23024">
    <property type="entry name" value="ARYLACETAMIDE DEACETYLASE"/>
    <property type="match status" value="1"/>
</dbReference>
<dbReference type="GO" id="GO:0009860">
    <property type="term" value="P:pollen tube growth"/>
    <property type="evidence" value="ECO:0007669"/>
    <property type="project" value="TreeGrafter"/>
</dbReference>
<protein>
    <submittedName>
        <fullName evidence="2">Carboxylesterase 18</fullName>
    </submittedName>
</protein>
<dbReference type="EMBL" id="JAGKQH010000005">
    <property type="protein sequence ID" value="KAG6599119.1"/>
    <property type="molecule type" value="Genomic_DNA"/>
</dbReference>
<dbReference type="InterPro" id="IPR050466">
    <property type="entry name" value="Carboxylest/Gibb_receptor"/>
</dbReference>
<accession>A0AAV6NM06</accession>
<dbReference type="InterPro" id="IPR013094">
    <property type="entry name" value="AB_hydrolase_3"/>
</dbReference>
<reference evidence="2 3" key="1">
    <citation type="journal article" date="2021" name="Hortic Res">
        <title>The domestication of Cucurbita argyrosperma as revealed by the genome of its wild relative.</title>
        <authorList>
            <person name="Barrera-Redondo J."/>
            <person name="Sanchez-de la Vega G."/>
            <person name="Aguirre-Liguori J.A."/>
            <person name="Castellanos-Morales G."/>
            <person name="Gutierrez-Guerrero Y.T."/>
            <person name="Aguirre-Dugua X."/>
            <person name="Aguirre-Planter E."/>
            <person name="Tenaillon M.I."/>
            <person name="Lira-Saade R."/>
            <person name="Eguiarte L.E."/>
        </authorList>
    </citation>
    <scope>NUCLEOTIDE SEQUENCE [LARGE SCALE GENOMIC DNA]</scope>
    <source>
        <strain evidence="2">JBR-2021</strain>
    </source>
</reference>
<dbReference type="PANTHER" id="PTHR23024:SF24">
    <property type="entry name" value="ALPHA_BETA HYDROLASE FOLD-3 DOMAIN-CONTAINING PROTEIN"/>
    <property type="match status" value="1"/>
</dbReference>
<organism evidence="2 3">
    <name type="scientific">Cucurbita argyrosperma subsp. sororia</name>
    <dbReference type="NCBI Taxonomy" id="37648"/>
    <lineage>
        <taxon>Eukaryota</taxon>
        <taxon>Viridiplantae</taxon>
        <taxon>Streptophyta</taxon>
        <taxon>Embryophyta</taxon>
        <taxon>Tracheophyta</taxon>
        <taxon>Spermatophyta</taxon>
        <taxon>Magnoliopsida</taxon>
        <taxon>eudicotyledons</taxon>
        <taxon>Gunneridae</taxon>
        <taxon>Pentapetalae</taxon>
        <taxon>rosids</taxon>
        <taxon>fabids</taxon>
        <taxon>Cucurbitales</taxon>
        <taxon>Cucurbitaceae</taxon>
        <taxon>Cucurbiteae</taxon>
        <taxon>Cucurbita</taxon>
    </lineage>
</organism>
<proteinExistence type="predicted"/>
<dbReference type="Proteomes" id="UP000685013">
    <property type="component" value="Chromosome 5"/>
</dbReference>
<dbReference type="AlphaFoldDB" id="A0AAV6NM06"/>
<gene>
    <name evidence="2" type="primary">CXE18</name>
    <name evidence="2" type="ORF">SDJN03_08897</name>
</gene>
<evidence type="ECO:0000313" key="3">
    <source>
        <dbReference type="Proteomes" id="UP000685013"/>
    </source>
</evidence>
<keyword evidence="3" id="KW-1185">Reference proteome</keyword>
<dbReference type="GO" id="GO:0052689">
    <property type="term" value="F:carboxylic ester hydrolase activity"/>
    <property type="evidence" value="ECO:0007669"/>
    <property type="project" value="TreeGrafter"/>
</dbReference>